<dbReference type="Proteomes" id="UP000092634">
    <property type="component" value="Unassembled WGS sequence"/>
</dbReference>
<keyword evidence="3" id="KW-0227">DNA damage</keyword>
<sequence length="305" mass="33046">MTLLHWTLPLPAGYRRDDVIAFHSRDAQGVAEQVTANGLRKGIVLQGLPVVLDVAFTHDGAVCQADIDGNDNTVTALQTHLHDALLNIVGLRIDPQPFALLAASDPLLAPLIRSNPGLRIVQSASPFEALTWAIIGQQINLPFAIALRRSFILQAGRAHSSGVWCYPEARDVARLSVEELTSRKFSRAKAETVLRLARLVNEGELSLALPPCGDVTAISQALLAVKGIGPWSVNYALLRGYGYADCSLHGDVAIRAALQKLLGEVTKPDMARTQHWLRQYAPHRSMAAAHLWASLHAKNIPPAAE</sequence>
<organism evidence="7 8">
    <name type="scientific">Janthinobacterium lividum</name>
    <dbReference type="NCBI Taxonomy" id="29581"/>
    <lineage>
        <taxon>Bacteria</taxon>
        <taxon>Pseudomonadati</taxon>
        <taxon>Pseudomonadota</taxon>
        <taxon>Betaproteobacteria</taxon>
        <taxon>Burkholderiales</taxon>
        <taxon>Oxalobacteraceae</taxon>
        <taxon>Janthinobacterium</taxon>
    </lineage>
</organism>
<dbReference type="InterPro" id="IPR003265">
    <property type="entry name" value="HhH-GPD_domain"/>
</dbReference>
<dbReference type="PANTHER" id="PTHR43003">
    <property type="entry name" value="DNA-3-METHYLADENINE GLYCOSYLASE"/>
    <property type="match status" value="1"/>
</dbReference>
<dbReference type="GO" id="GO:0032131">
    <property type="term" value="F:alkylated DNA binding"/>
    <property type="evidence" value="ECO:0007669"/>
    <property type="project" value="TreeGrafter"/>
</dbReference>
<evidence type="ECO:0000256" key="3">
    <source>
        <dbReference type="ARBA" id="ARBA00022763"/>
    </source>
</evidence>
<gene>
    <name evidence="7" type="ORF">BA896_013385</name>
</gene>
<evidence type="ECO:0000259" key="6">
    <source>
        <dbReference type="SMART" id="SM01009"/>
    </source>
</evidence>
<dbReference type="Gene3D" id="1.10.1670.40">
    <property type="match status" value="1"/>
</dbReference>
<dbReference type="GO" id="GO:0043916">
    <property type="term" value="F:DNA-7-methylguanine glycosylase activity"/>
    <property type="evidence" value="ECO:0007669"/>
    <property type="project" value="TreeGrafter"/>
</dbReference>
<keyword evidence="4" id="KW-0234">DNA repair</keyword>
<dbReference type="GO" id="GO:0032993">
    <property type="term" value="C:protein-DNA complex"/>
    <property type="evidence" value="ECO:0007669"/>
    <property type="project" value="TreeGrafter"/>
</dbReference>
<dbReference type="PANTHER" id="PTHR43003:SF5">
    <property type="entry name" value="DNA-3-METHYLADENINE GLYCOSYLASE"/>
    <property type="match status" value="1"/>
</dbReference>
<dbReference type="InterPro" id="IPR051912">
    <property type="entry name" value="Alkylbase_DNA_Glycosylase/TA"/>
</dbReference>
<proteinExistence type="predicted"/>
<dbReference type="CDD" id="cd00056">
    <property type="entry name" value="ENDO3c"/>
    <property type="match status" value="1"/>
</dbReference>
<dbReference type="Gene3D" id="1.10.340.30">
    <property type="entry name" value="Hypothetical protein, domain 2"/>
    <property type="match status" value="1"/>
</dbReference>
<dbReference type="GO" id="GO:0008725">
    <property type="term" value="F:DNA-3-methyladenine glycosylase activity"/>
    <property type="evidence" value="ECO:0007669"/>
    <property type="project" value="TreeGrafter"/>
</dbReference>
<dbReference type="SUPFAM" id="SSF48150">
    <property type="entry name" value="DNA-glycosylase"/>
    <property type="match status" value="1"/>
</dbReference>
<feature type="domain" description="DNA-3-methyladenine glycosylase AlkA N-terminal" evidence="6">
    <location>
        <begin position="7"/>
        <end position="125"/>
    </location>
</feature>
<dbReference type="GO" id="GO:0005737">
    <property type="term" value="C:cytoplasm"/>
    <property type="evidence" value="ECO:0007669"/>
    <property type="project" value="TreeGrafter"/>
</dbReference>
<dbReference type="SMART" id="SM01009">
    <property type="entry name" value="AlkA_N"/>
    <property type="match status" value="1"/>
</dbReference>
<protein>
    <recommendedName>
        <fullName evidence="2">DNA-3-methyladenine glycosylase II</fullName>
        <ecNumber evidence="2">3.2.2.21</ecNumber>
    </recommendedName>
</protein>
<accession>A0A1E8PTM9</accession>
<comment type="catalytic activity">
    <reaction evidence="1">
        <text>Hydrolysis of alkylated DNA, releasing 3-methyladenine, 3-methylguanine, 7-methylguanine and 7-methyladenine.</text>
        <dbReference type="EC" id="3.2.2.21"/>
    </reaction>
</comment>
<evidence type="ECO:0000256" key="1">
    <source>
        <dbReference type="ARBA" id="ARBA00000086"/>
    </source>
</evidence>
<dbReference type="InterPro" id="IPR011257">
    <property type="entry name" value="DNA_glycosylase"/>
</dbReference>
<dbReference type="InterPro" id="IPR010316">
    <property type="entry name" value="AlkA_N"/>
</dbReference>
<evidence type="ECO:0000313" key="8">
    <source>
        <dbReference type="Proteomes" id="UP000092634"/>
    </source>
</evidence>
<dbReference type="GO" id="GO:0006285">
    <property type="term" value="P:base-excision repair, AP site formation"/>
    <property type="evidence" value="ECO:0007669"/>
    <property type="project" value="TreeGrafter"/>
</dbReference>
<name>A0A1E8PTM9_9BURK</name>
<dbReference type="AlphaFoldDB" id="A0A1E8PTM9"/>
<feature type="domain" description="HhH-GPD" evidence="5">
    <location>
        <begin position="135"/>
        <end position="299"/>
    </location>
</feature>
<comment type="caution">
    <text evidence="7">The sequence shown here is derived from an EMBL/GenBank/DDBJ whole genome shotgun (WGS) entry which is preliminary data.</text>
</comment>
<evidence type="ECO:0000259" key="5">
    <source>
        <dbReference type="SMART" id="SM00478"/>
    </source>
</evidence>
<dbReference type="SMART" id="SM00478">
    <property type="entry name" value="ENDO3c"/>
    <property type="match status" value="1"/>
</dbReference>
<evidence type="ECO:0000313" key="7">
    <source>
        <dbReference type="EMBL" id="OFJ49702.1"/>
    </source>
</evidence>
<dbReference type="EC" id="3.2.2.21" evidence="2"/>
<dbReference type="Pfam" id="PF00730">
    <property type="entry name" value="HhH-GPD"/>
    <property type="match status" value="1"/>
</dbReference>
<evidence type="ECO:0000256" key="2">
    <source>
        <dbReference type="ARBA" id="ARBA00012000"/>
    </source>
</evidence>
<dbReference type="EMBL" id="MAQB02000001">
    <property type="protein sequence ID" value="OFJ49702.1"/>
    <property type="molecule type" value="Genomic_DNA"/>
</dbReference>
<reference evidence="7 8" key="1">
    <citation type="submission" date="2016-10" db="EMBL/GenBank/DDBJ databases">
        <title>Updated version of Genome Assembly of Janthinobacterium lividum ERGS5:01.</title>
        <authorList>
            <person name="Kumar R."/>
            <person name="Acharya V."/>
            <person name="Singh D."/>
        </authorList>
    </citation>
    <scope>NUCLEOTIDE SEQUENCE [LARGE SCALE GENOMIC DNA]</scope>
    <source>
        <strain evidence="7 8">ERGS5:01</strain>
    </source>
</reference>
<dbReference type="GO" id="GO:0006307">
    <property type="term" value="P:DNA alkylation repair"/>
    <property type="evidence" value="ECO:0007669"/>
    <property type="project" value="TreeGrafter"/>
</dbReference>
<evidence type="ECO:0000256" key="4">
    <source>
        <dbReference type="ARBA" id="ARBA00023204"/>
    </source>
</evidence>